<proteinExistence type="predicted"/>
<dbReference type="KEGG" id="ssl:SS1G_09688"/>
<evidence type="ECO:0000313" key="3">
    <source>
        <dbReference type="EMBL" id="EDN93821.1"/>
    </source>
</evidence>
<keyword evidence="2" id="KW-0732">Signal</keyword>
<keyword evidence="4" id="KW-1185">Reference proteome</keyword>
<accession>A7EWH9</accession>
<feature type="compositionally biased region" description="Polar residues" evidence="1">
    <location>
        <begin position="68"/>
        <end position="77"/>
    </location>
</feature>
<dbReference type="GeneID" id="5485154"/>
<dbReference type="Proteomes" id="UP000001312">
    <property type="component" value="Unassembled WGS sequence"/>
</dbReference>
<organism evidence="3 4">
    <name type="scientific">Sclerotinia sclerotiorum (strain ATCC 18683 / 1980 / Ss-1)</name>
    <name type="common">White mold</name>
    <name type="synonym">Whetzelinia sclerotiorum</name>
    <dbReference type="NCBI Taxonomy" id="665079"/>
    <lineage>
        <taxon>Eukaryota</taxon>
        <taxon>Fungi</taxon>
        <taxon>Dikarya</taxon>
        <taxon>Ascomycota</taxon>
        <taxon>Pezizomycotina</taxon>
        <taxon>Leotiomycetes</taxon>
        <taxon>Helotiales</taxon>
        <taxon>Sclerotiniaceae</taxon>
        <taxon>Sclerotinia</taxon>
    </lineage>
</organism>
<dbReference type="InParanoid" id="A7EWH9"/>
<evidence type="ECO:0000256" key="2">
    <source>
        <dbReference type="SAM" id="SignalP"/>
    </source>
</evidence>
<feature type="region of interest" description="Disordered" evidence="1">
    <location>
        <begin position="54"/>
        <end position="84"/>
    </location>
</feature>
<dbReference type="EMBL" id="CH476634">
    <property type="protein sequence ID" value="EDN93821.1"/>
    <property type="molecule type" value="Genomic_DNA"/>
</dbReference>
<protein>
    <submittedName>
        <fullName evidence="3">Uncharacterized protein</fullName>
    </submittedName>
</protein>
<dbReference type="AlphaFoldDB" id="A7EWH9"/>
<evidence type="ECO:0000256" key="1">
    <source>
        <dbReference type="SAM" id="MobiDB-lite"/>
    </source>
</evidence>
<sequence length="84" mass="9444">MISISDSLTIIFGCLSLLLTYVTAAYFNGRTPSIYKTGVEIMLSGRNERCERFNERNGMKPLGAEPKNSPNNQTTKQPNRRTTE</sequence>
<reference evidence="4" key="1">
    <citation type="journal article" date="2011" name="PLoS Genet.">
        <title>Genomic analysis of the necrotrophic fungal pathogens Sclerotinia sclerotiorum and Botrytis cinerea.</title>
        <authorList>
            <person name="Amselem J."/>
            <person name="Cuomo C.A."/>
            <person name="van Kan J.A."/>
            <person name="Viaud M."/>
            <person name="Benito E.P."/>
            <person name="Couloux A."/>
            <person name="Coutinho P.M."/>
            <person name="de Vries R.P."/>
            <person name="Dyer P.S."/>
            <person name="Fillinger S."/>
            <person name="Fournier E."/>
            <person name="Gout L."/>
            <person name="Hahn M."/>
            <person name="Kohn L."/>
            <person name="Lapalu N."/>
            <person name="Plummer K.M."/>
            <person name="Pradier J.M."/>
            <person name="Quevillon E."/>
            <person name="Sharon A."/>
            <person name="Simon A."/>
            <person name="ten Have A."/>
            <person name="Tudzynski B."/>
            <person name="Tudzynski P."/>
            <person name="Wincker P."/>
            <person name="Andrew M."/>
            <person name="Anthouard V."/>
            <person name="Beever R.E."/>
            <person name="Beffa R."/>
            <person name="Benoit I."/>
            <person name="Bouzid O."/>
            <person name="Brault B."/>
            <person name="Chen Z."/>
            <person name="Choquer M."/>
            <person name="Collemare J."/>
            <person name="Cotton P."/>
            <person name="Danchin E.G."/>
            <person name="Da Silva C."/>
            <person name="Gautier A."/>
            <person name="Giraud C."/>
            <person name="Giraud T."/>
            <person name="Gonzalez C."/>
            <person name="Grossetete S."/>
            <person name="Guldener U."/>
            <person name="Henrissat B."/>
            <person name="Howlett B.J."/>
            <person name="Kodira C."/>
            <person name="Kretschmer M."/>
            <person name="Lappartient A."/>
            <person name="Leroch M."/>
            <person name="Levis C."/>
            <person name="Mauceli E."/>
            <person name="Neuveglise C."/>
            <person name="Oeser B."/>
            <person name="Pearson M."/>
            <person name="Poulain J."/>
            <person name="Poussereau N."/>
            <person name="Quesneville H."/>
            <person name="Rascle C."/>
            <person name="Schumacher J."/>
            <person name="Segurens B."/>
            <person name="Sexton A."/>
            <person name="Silva E."/>
            <person name="Sirven C."/>
            <person name="Soanes D.M."/>
            <person name="Talbot N.J."/>
            <person name="Templeton M."/>
            <person name="Yandava C."/>
            <person name="Yarden O."/>
            <person name="Zeng Q."/>
            <person name="Rollins J.A."/>
            <person name="Lebrun M.H."/>
            <person name="Dickman M."/>
        </authorList>
    </citation>
    <scope>NUCLEOTIDE SEQUENCE [LARGE SCALE GENOMIC DNA]</scope>
    <source>
        <strain evidence="4">ATCC 18683 / 1980 / Ss-1</strain>
    </source>
</reference>
<feature type="chain" id="PRO_5002706332" evidence="2">
    <location>
        <begin position="25"/>
        <end position="84"/>
    </location>
</feature>
<name>A7EWH9_SCLS1</name>
<evidence type="ECO:0000313" key="4">
    <source>
        <dbReference type="Proteomes" id="UP000001312"/>
    </source>
</evidence>
<dbReference type="RefSeq" id="XP_001589055.1">
    <property type="nucleotide sequence ID" value="XM_001589005.1"/>
</dbReference>
<feature type="signal peptide" evidence="2">
    <location>
        <begin position="1"/>
        <end position="24"/>
    </location>
</feature>
<gene>
    <name evidence="3" type="ORF">SS1G_09688</name>
</gene>